<proteinExistence type="predicted"/>
<feature type="domain" description="Phage conserved hypothetical protein C-terminal" evidence="2">
    <location>
        <begin position="212"/>
        <end position="284"/>
    </location>
</feature>
<keyword evidence="4" id="KW-1185">Reference proteome</keyword>
<dbReference type="Pfam" id="PF09524">
    <property type="entry name" value="Phg_2220_C"/>
    <property type="match status" value="1"/>
</dbReference>
<evidence type="ECO:0000259" key="2">
    <source>
        <dbReference type="Pfam" id="PF09524"/>
    </source>
</evidence>
<protein>
    <submittedName>
        <fullName evidence="3">Conserved phage C-terminal domain-containing protein</fullName>
    </submittedName>
</protein>
<gene>
    <name evidence="3" type="ORF">RHD99_14900</name>
</gene>
<dbReference type="EMBL" id="CP133838">
    <property type="protein sequence ID" value="WMY72759.1"/>
    <property type="molecule type" value="Genomic_DNA"/>
</dbReference>
<evidence type="ECO:0000256" key="1">
    <source>
        <dbReference type="SAM" id="MobiDB-lite"/>
    </source>
</evidence>
<accession>A0ABY9S5Y9</accession>
<dbReference type="RefSeq" id="WP_309874898.1">
    <property type="nucleotide sequence ID" value="NZ_CP133838.1"/>
</dbReference>
<evidence type="ECO:0000313" key="4">
    <source>
        <dbReference type="Proteomes" id="UP001246690"/>
    </source>
</evidence>
<evidence type="ECO:0000313" key="3">
    <source>
        <dbReference type="EMBL" id="WMY72759.1"/>
    </source>
</evidence>
<name>A0ABY9S5Y9_9ENTR</name>
<feature type="region of interest" description="Disordered" evidence="1">
    <location>
        <begin position="151"/>
        <end position="178"/>
    </location>
</feature>
<organism evidence="3 4">
    <name type="scientific">Buttiauxella selenatireducens</name>
    <dbReference type="NCBI Taxonomy" id="3073902"/>
    <lineage>
        <taxon>Bacteria</taxon>
        <taxon>Pseudomonadati</taxon>
        <taxon>Pseudomonadota</taxon>
        <taxon>Gammaproteobacteria</taxon>
        <taxon>Enterobacterales</taxon>
        <taxon>Enterobacteriaceae</taxon>
        <taxon>Buttiauxella</taxon>
    </lineage>
</organism>
<dbReference type="InterPro" id="IPR011741">
    <property type="entry name" value="Phg_2220_C"/>
</dbReference>
<dbReference type="Proteomes" id="UP001246690">
    <property type="component" value="Chromosome"/>
</dbReference>
<sequence>MSALIQLLDRPIAYNPAFAKLKVGKVKAGPVAAVFLSQMVYWHNRMGGVWMYKTQADITSETALTRDEQETARKRLVSLGVLEEDRRGVPATMHYRIDAERLETLLLETTKPAKKVNQDKTRLGNFQNVETPQSGLVQSRKLDCGDATNKNVETQQTRKGEPPEQACGDPAIFPTGDYTENTQKITQEKNNSRQPAAQTDREVEITDQAKQILSHLNLVTGSRYQVSKSSLENIRARLGENFTVDDLNLVVDYSQAKWGADIKMAEYLRPATLFQNAKFPGYLQSATKWDAAGRPENVNGQWVKPGEVPAGDTTERDAAYRRYMSGTISQTKPSELEQRVCKAASTANLRKQRPEFAISRWNAIWKEQAQRGNQGEAA</sequence>
<reference evidence="3 4" key="1">
    <citation type="submission" date="2023-09" db="EMBL/GenBank/DDBJ databases">
        <title>Buttiauxella selenatireducens sp. nov., isolated from the rhizosphere of Cardamine hupingshanesis.</title>
        <authorList>
            <person name="Zhang S."/>
            <person name="Xu Z."/>
            <person name="Wang H."/>
            <person name="Guo Y."/>
        </authorList>
    </citation>
    <scope>NUCLEOTIDE SEQUENCE [LARGE SCALE GENOMIC DNA]</scope>
    <source>
        <strain evidence="3 4">R73</strain>
    </source>
</reference>